<evidence type="ECO:0000313" key="4">
    <source>
        <dbReference type="Proteomes" id="UP000076722"/>
    </source>
</evidence>
<proteinExistence type="predicted"/>
<dbReference type="Pfam" id="PF00226">
    <property type="entry name" value="DnaJ"/>
    <property type="match status" value="1"/>
</dbReference>
<dbReference type="InterPro" id="IPR036869">
    <property type="entry name" value="J_dom_sf"/>
</dbReference>
<protein>
    <submittedName>
        <fullName evidence="3">DnaJ-domain-containing protein</fullName>
    </submittedName>
</protein>
<dbReference type="STRING" id="1314777.A0A164WKW8"/>
<dbReference type="EMBL" id="KV419402">
    <property type="protein sequence ID" value="KZS95137.1"/>
    <property type="molecule type" value="Genomic_DNA"/>
</dbReference>
<dbReference type="PANTHER" id="PTHR44145">
    <property type="entry name" value="DNAJ HOMOLOG SUBFAMILY A MEMBER 3, MITOCHONDRIAL"/>
    <property type="match status" value="1"/>
</dbReference>
<dbReference type="PRINTS" id="PR00625">
    <property type="entry name" value="JDOMAIN"/>
</dbReference>
<keyword evidence="1" id="KW-0143">Chaperone</keyword>
<dbReference type="SMART" id="SM00271">
    <property type="entry name" value="DnaJ"/>
    <property type="match status" value="1"/>
</dbReference>
<sequence length="101" mass="11610">MNFLPRSRCFSSSACRLATHYDTLAIPRDASRAQIKSKFYTLSKELHPDTHPNDPAAKSKFQKITEAYSVLGDERQRCDSSDLWHETPELTLITEEHMIAR</sequence>
<feature type="domain" description="J" evidence="2">
    <location>
        <begin position="19"/>
        <end position="76"/>
    </location>
</feature>
<dbReference type="Proteomes" id="UP000076722">
    <property type="component" value="Unassembled WGS sequence"/>
</dbReference>
<dbReference type="PROSITE" id="PS50076">
    <property type="entry name" value="DNAJ_2"/>
    <property type="match status" value="1"/>
</dbReference>
<dbReference type="AlphaFoldDB" id="A0A164WKW8"/>
<dbReference type="Gene3D" id="1.10.287.110">
    <property type="entry name" value="DnaJ domain"/>
    <property type="match status" value="1"/>
</dbReference>
<dbReference type="InterPro" id="IPR051938">
    <property type="entry name" value="Apopto_cytoskel_mod"/>
</dbReference>
<organism evidence="3 4">
    <name type="scientific">Sistotremastrum niveocremeum HHB9708</name>
    <dbReference type="NCBI Taxonomy" id="1314777"/>
    <lineage>
        <taxon>Eukaryota</taxon>
        <taxon>Fungi</taxon>
        <taxon>Dikarya</taxon>
        <taxon>Basidiomycota</taxon>
        <taxon>Agaricomycotina</taxon>
        <taxon>Agaricomycetes</taxon>
        <taxon>Sistotremastrales</taxon>
        <taxon>Sistotremastraceae</taxon>
        <taxon>Sertulicium</taxon>
        <taxon>Sertulicium niveocremeum</taxon>
    </lineage>
</organism>
<dbReference type="InterPro" id="IPR001623">
    <property type="entry name" value="DnaJ_domain"/>
</dbReference>
<name>A0A164WKW8_9AGAM</name>
<gene>
    <name evidence="3" type="ORF">SISNIDRAFT_357916</name>
</gene>
<keyword evidence="4" id="KW-1185">Reference proteome</keyword>
<evidence type="ECO:0000259" key="2">
    <source>
        <dbReference type="PROSITE" id="PS50076"/>
    </source>
</evidence>
<dbReference type="PANTHER" id="PTHR44145:SF3">
    <property type="entry name" value="DNAJ HOMOLOG SUBFAMILY A MEMBER 3, MITOCHONDRIAL"/>
    <property type="match status" value="1"/>
</dbReference>
<dbReference type="CDD" id="cd06257">
    <property type="entry name" value="DnaJ"/>
    <property type="match status" value="1"/>
</dbReference>
<dbReference type="OrthoDB" id="445556at2759"/>
<evidence type="ECO:0000313" key="3">
    <source>
        <dbReference type="EMBL" id="KZS95137.1"/>
    </source>
</evidence>
<reference evidence="3 4" key="1">
    <citation type="journal article" date="2016" name="Mol. Biol. Evol.">
        <title>Comparative Genomics of Early-Diverging Mushroom-Forming Fungi Provides Insights into the Origins of Lignocellulose Decay Capabilities.</title>
        <authorList>
            <person name="Nagy L.G."/>
            <person name="Riley R."/>
            <person name="Tritt A."/>
            <person name="Adam C."/>
            <person name="Daum C."/>
            <person name="Floudas D."/>
            <person name="Sun H."/>
            <person name="Yadav J.S."/>
            <person name="Pangilinan J."/>
            <person name="Larsson K.H."/>
            <person name="Matsuura K."/>
            <person name="Barry K."/>
            <person name="Labutti K."/>
            <person name="Kuo R."/>
            <person name="Ohm R.A."/>
            <person name="Bhattacharya S.S."/>
            <person name="Shirouzu T."/>
            <person name="Yoshinaga Y."/>
            <person name="Martin F.M."/>
            <person name="Grigoriev I.V."/>
            <person name="Hibbett D.S."/>
        </authorList>
    </citation>
    <scope>NUCLEOTIDE SEQUENCE [LARGE SCALE GENOMIC DNA]</scope>
    <source>
        <strain evidence="3 4">HHB9708</strain>
    </source>
</reference>
<dbReference type="SUPFAM" id="SSF46565">
    <property type="entry name" value="Chaperone J-domain"/>
    <property type="match status" value="1"/>
</dbReference>
<accession>A0A164WKW8</accession>
<evidence type="ECO:0000256" key="1">
    <source>
        <dbReference type="ARBA" id="ARBA00023186"/>
    </source>
</evidence>